<proteinExistence type="predicted"/>
<keyword evidence="2" id="KW-1185">Reference proteome</keyword>
<evidence type="ECO:0000313" key="1">
    <source>
        <dbReference type="EMBL" id="KAF2477792.1"/>
    </source>
</evidence>
<dbReference type="Proteomes" id="UP000799755">
    <property type="component" value="Unassembled WGS sequence"/>
</dbReference>
<protein>
    <submittedName>
        <fullName evidence="1">Uncharacterized protein</fullName>
    </submittedName>
</protein>
<accession>A0ACB6RGZ7</accession>
<evidence type="ECO:0000313" key="2">
    <source>
        <dbReference type="Proteomes" id="UP000799755"/>
    </source>
</evidence>
<dbReference type="EMBL" id="MU003492">
    <property type="protein sequence ID" value="KAF2477792.1"/>
    <property type="molecule type" value="Genomic_DNA"/>
</dbReference>
<sequence>MLALAVTLFVSSFTTVGIQCDGYYCMTYTTNDNITLLRSRVLTDWHSAEKRLLFQPLKDMNYSTDIWGPELHGNWYAIFTADPNHDSPPPEVDMYYEESCPAVHHRMFVFEGLGSDPWVANFSFKAQLNTYDQFPIDGTYLQHKSGLYHVYNCWYREFDGWPANLYITKSMLQLQVTRSKAGARPSVGSLDYWHQSFSTPNPLRSYQPLRKDAIWPSAQRPSLLQRSHTETHQPFY</sequence>
<gene>
    <name evidence="1" type="ORF">BDR25DRAFT_364760</name>
</gene>
<organism evidence="1 2">
    <name type="scientific">Lindgomyces ingoldianus</name>
    <dbReference type="NCBI Taxonomy" id="673940"/>
    <lineage>
        <taxon>Eukaryota</taxon>
        <taxon>Fungi</taxon>
        <taxon>Dikarya</taxon>
        <taxon>Ascomycota</taxon>
        <taxon>Pezizomycotina</taxon>
        <taxon>Dothideomycetes</taxon>
        <taxon>Pleosporomycetidae</taxon>
        <taxon>Pleosporales</taxon>
        <taxon>Lindgomycetaceae</taxon>
        <taxon>Lindgomyces</taxon>
    </lineage>
</organism>
<reference evidence="1" key="1">
    <citation type="journal article" date="2020" name="Stud. Mycol.">
        <title>101 Dothideomycetes genomes: a test case for predicting lifestyles and emergence of pathogens.</title>
        <authorList>
            <person name="Haridas S."/>
            <person name="Albert R."/>
            <person name="Binder M."/>
            <person name="Bloem J."/>
            <person name="Labutti K."/>
            <person name="Salamov A."/>
            <person name="Andreopoulos B."/>
            <person name="Baker S."/>
            <person name="Barry K."/>
            <person name="Bills G."/>
            <person name="Bluhm B."/>
            <person name="Cannon C."/>
            <person name="Castanera R."/>
            <person name="Culley D."/>
            <person name="Daum C."/>
            <person name="Ezra D."/>
            <person name="Gonzalez J."/>
            <person name="Henrissat B."/>
            <person name="Kuo A."/>
            <person name="Liang C."/>
            <person name="Lipzen A."/>
            <person name="Lutzoni F."/>
            <person name="Magnuson J."/>
            <person name="Mondo S."/>
            <person name="Nolan M."/>
            <person name="Ohm R."/>
            <person name="Pangilinan J."/>
            <person name="Park H.-J."/>
            <person name="Ramirez L."/>
            <person name="Alfaro M."/>
            <person name="Sun H."/>
            <person name="Tritt A."/>
            <person name="Yoshinaga Y."/>
            <person name="Zwiers L.-H."/>
            <person name="Turgeon B."/>
            <person name="Goodwin S."/>
            <person name="Spatafora J."/>
            <person name="Crous P."/>
            <person name="Grigoriev I."/>
        </authorList>
    </citation>
    <scope>NUCLEOTIDE SEQUENCE</scope>
    <source>
        <strain evidence="1">ATCC 200398</strain>
    </source>
</reference>
<comment type="caution">
    <text evidence="1">The sequence shown here is derived from an EMBL/GenBank/DDBJ whole genome shotgun (WGS) entry which is preliminary data.</text>
</comment>
<name>A0ACB6RGZ7_9PLEO</name>